<dbReference type="EC" id="2.3.1.101" evidence="3"/>
<dbReference type="GO" id="GO:0006730">
    <property type="term" value="P:one-carbon metabolic process"/>
    <property type="evidence" value="ECO:0007669"/>
    <property type="project" value="UniProtKB-UniRule"/>
</dbReference>
<dbReference type="InterPro" id="IPR022667">
    <property type="entry name" value="ForMFR_H4MPT_ForTrfase_N"/>
</dbReference>
<organism evidence="6 7">
    <name type="scientific">Methanolobus chelungpuianus</name>
    <dbReference type="NCBI Taxonomy" id="502115"/>
    <lineage>
        <taxon>Archaea</taxon>
        <taxon>Methanobacteriati</taxon>
        <taxon>Methanobacteriota</taxon>
        <taxon>Stenosarchaea group</taxon>
        <taxon>Methanomicrobia</taxon>
        <taxon>Methanosarcinales</taxon>
        <taxon>Methanosarcinaceae</taxon>
        <taxon>Methanolobus</taxon>
    </lineage>
</organism>
<dbReference type="GO" id="GO:0005737">
    <property type="term" value="C:cytoplasm"/>
    <property type="evidence" value="ECO:0007669"/>
    <property type="project" value="UniProtKB-SubCell"/>
</dbReference>
<dbReference type="Pfam" id="PF02741">
    <property type="entry name" value="FTR_C"/>
    <property type="match status" value="1"/>
</dbReference>
<dbReference type="GO" id="GO:0019386">
    <property type="term" value="P:methanogenesis, from carbon dioxide"/>
    <property type="evidence" value="ECO:0007669"/>
    <property type="project" value="UniProtKB-UniRule"/>
</dbReference>
<comment type="similarity">
    <text evidence="1 3">Belongs to the FTR family.</text>
</comment>
<keyword evidence="7" id="KW-1185">Reference proteome</keyword>
<evidence type="ECO:0000259" key="4">
    <source>
        <dbReference type="Pfam" id="PF01913"/>
    </source>
</evidence>
<keyword evidence="2 3" id="KW-0808">Transferase</keyword>
<dbReference type="InterPro" id="IPR023447">
    <property type="entry name" value="ForMFR_H4MPT_ForTrfase_fd-like"/>
</dbReference>
<proteinExistence type="inferred from homology"/>
<dbReference type="NCBIfam" id="NF002554">
    <property type="entry name" value="PRK02114.1"/>
    <property type="match status" value="1"/>
</dbReference>
<reference evidence="6 7" key="1">
    <citation type="journal article" date="2011" name="Appl. Environ. Microbiol.">
        <title>Methanogenic archaea isolated from Taiwan's Chelungpu fault.</title>
        <authorList>
            <person name="Wu S.Y."/>
            <person name="Lai M.C."/>
        </authorList>
    </citation>
    <scope>NUCLEOTIDE SEQUENCE [LARGE SCALE GENOMIC DNA]</scope>
    <source>
        <strain evidence="6 7">St545Mb</strain>
    </source>
</reference>
<evidence type="ECO:0000256" key="1">
    <source>
        <dbReference type="ARBA" id="ARBA00006770"/>
    </source>
</evidence>
<evidence type="ECO:0000256" key="2">
    <source>
        <dbReference type="ARBA" id="ARBA00022679"/>
    </source>
</evidence>
<dbReference type="Pfam" id="PF01913">
    <property type="entry name" value="FTR"/>
    <property type="match status" value="1"/>
</dbReference>
<dbReference type="PIRSF" id="PIRSF006414">
    <property type="entry name" value="Ftr_formyl_trnsf"/>
    <property type="match status" value="1"/>
</dbReference>
<accession>A0AAE3HBX1</accession>
<evidence type="ECO:0000313" key="7">
    <source>
        <dbReference type="Proteomes" id="UP001206983"/>
    </source>
</evidence>
<evidence type="ECO:0000313" key="6">
    <source>
        <dbReference type="EMBL" id="MCQ6963827.1"/>
    </source>
</evidence>
<dbReference type="EMBL" id="JTEO01000011">
    <property type="protein sequence ID" value="MCQ6963827.1"/>
    <property type="molecule type" value="Genomic_DNA"/>
</dbReference>
<comment type="subcellular location">
    <subcellularLocation>
        <location evidence="3">Cytoplasm</location>
    </subcellularLocation>
</comment>
<comment type="function">
    <text evidence="3">Catalyzes the reversible transfer of a formyl group from formylmethanofuran (formyl-MFR) to tetrahydromethanopterin (H(4)MPT) to produce 5-formyl tetrahydromethanopterin (5-formyl-H(4)MPT) and methanofuran (MFR).</text>
</comment>
<comment type="catalytic activity">
    <reaction evidence="3">
        <text>N-formylmethanofuran + 5,6,7,8-tetrahydromethanopterin + H(+) = N(5)-formyl-5,6,7,8-tetrahydromethanopterin + methanofuran</text>
        <dbReference type="Rhea" id="RHEA:18061"/>
        <dbReference type="ChEBI" id="CHEBI:15378"/>
        <dbReference type="ChEBI" id="CHEBI:57727"/>
        <dbReference type="ChEBI" id="CHEBI:58018"/>
        <dbReference type="ChEBI" id="CHEBI:58103"/>
        <dbReference type="ChEBI" id="CHEBI:58151"/>
        <dbReference type="EC" id="2.3.1.101"/>
    </reaction>
</comment>
<dbReference type="InterPro" id="IPR014053">
    <property type="entry name" value="ForMFR_H4MPT_ForTrfase"/>
</dbReference>
<keyword evidence="3" id="KW-0554">One-carbon metabolism</keyword>
<dbReference type="RefSeq" id="WP_256623741.1">
    <property type="nucleotide sequence ID" value="NZ_JTEO01000011.1"/>
</dbReference>
<dbReference type="HAMAP" id="MF_00579">
    <property type="entry name" value="FTR"/>
    <property type="match status" value="1"/>
</dbReference>
<comment type="subunit">
    <text evidence="3">Homotetramer.</text>
</comment>
<dbReference type="GO" id="GO:0030270">
    <property type="term" value="F:formylmethanofuran-tetrahydromethanopterin N-formyltransferase activity"/>
    <property type="evidence" value="ECO:0007669"/>
    <property type="project" value="UniProtKB-UniRule"/>
</dbReference>
<dbReference type="Proteomes" id="UP001206983">
    <property type="component" value="Unassembled WGS sequence"/>
</dbReference>
<feature type="domain" description="Formylmethanofuran: tetrahydromethanopterin formyltransferase Ftr C-terminal" evidence="5">
    <location>
        <begin position="147"/>
        <end position="297"/>
    </location>
</feature>
<dbReference type="NCBIfam" id="TIGR03119">
    <property type="entry name" value="one_C_fhcD"/>
    <property type="match status" value="1"/>
</dbReference>
<comment type="pathway">
    <text evidence="3">One-carbon metabolism; methanogenesis from CO(2); 5,10-methenyl-5,6,7,8-tetrahydromethanopterin from CO(2): step 2/3.</text>
</comment>
<keyword evidence="3" id="KW-0484">Methanogenesis</keyword>
<dbReference type="Gene3D" id="3.30.70.520">
    <property type="match status" value="2"/>
</dbReference>
<dbReference type="InterPro" id="IPR002770">
    <property type="entry name" value="ForMFR_H4MPT_ForTrfase_C"/>
</dbReference>
<gene>
    <name evidence="3" type="primary">ftr</name>
    <name evidence="6" type="ORF">PV02_12245</name>
</gene>
<keyword evidence="3" id="KW-0963">Cytoplasm</keyword>
<protein>
    <recommendedName>
        <fullName evidence="3">Formylmethanofuran--tetrahydromethanopterin formyltransferase</fullName>
        <shortName evidence="3">Ftr</shortName>
        <ecNumber evidence="3">2.3.1.101</ecNumber>
    </recommendedName>
    <alternativeName>
        <fullName evidence="3">H4MPT formyltransferase</fullName>
    </alternativeName>
</protein>
<sequence>MEINGVEIEDTFAEAFSIKIARVLITAATKRWAEVAALEATGFGTSVIMCPAEAGIERYASPQETPDGRPGYYIQICTFGYDALEHQLLERLGQCVLTAPTTAVFNGLPAAEKQFNVGFKLKFFGDGMESVKEIEGRKMHSIPIMGGDFLVEENIGAVAGIAGGNFFIFGDSQMTALTAAEVAVDTIKELEGTITPFPGGIVASGSKAGSNKYAKFMKATANEKFCPTIRDKVEGTEIPADVKAVFELVINGLDEASIKKAMQVGIKAATTVPGVKKITAGNYGGKLGKFQFHLKDLV</sequence>
<evidence type="ECO:0000259" key="5">
    <source>
        <dbReference type="Pfam" id="PF02741"/>
    </source>
</evidence>
<dbReference type="AlphaFoldDB" id="A0AAE3HBX1"/>
<feature type="domain" description="Formylmethanofuran: tetrahydromethanopterin formyltransferase Ftr N-terminal" evidence="4">
    <location>
        <begin position="1"/>
        <end position="144"/>
    </location>
</feature>
<dbReference type="SUPFAM" id="SSF55112">
    <property type="entry name" value="Formylmethanofuran:tetrahydromethanopterin formyltransferase"/>
    <property type="match status" value="2"/>
</dbReference>
<name>A0AAE3HBX1_9EURY</name>
<evidence type="ECO:0000256" key="3">
    <source>
        <dbReference type="HAMAP-Rule" id="MF_00579"/>
    </source>
</evidence>
<keyword evidence="3 6" id="KW-0012">Acyltransferase</keyword>
<comment type="caution">
    <text evidence="6">The sequence shown here is derived from an EMBL/GenBank/DDBJ whole genome shotgun (WGS) entry which is preliminary data.</text>
</comment>